<evidence type="ECO:0000313" key="2">
    <source>
        <dbReference type="Proteomes" id="UP000327157"/>
    </source>
</evidence>
<name>A0A5N5GRW3_9ROSA</name>
<dbReference type="Proteomes" id="UP000327157">
    <property type="component" value="Chromosome 3"/>
</dbReference>
<protein>
    <submittedName>
        <fullName evidence="1">Uncharacterized protein</fullName>
    </submittedName>
</protein>
<accession>A0A5N5GRW3</accession>
<evidence type="ECO:0000313" key="1">
    <source>
        <dbReference type="EMBL" id="KAB2616392.1"/>
    </source>
</evidence>
<keyword evidence="2" id="KW-1185">Reference proteome</keyword>
<reference evidence="1 2" key="3">
    <citation type="submission" date="2019-11" db="EMBL/GenBank/DDBJ databases">
        <title>A de novo genome assembly of a pear dwarfing rootstock.</title>
        <authorList>
            <person name="Wang F."/>
            <person name="Wang J."/>
            <person name="Li S."/>
            <person name="Zhang Y."/>
            <person name="Fang M."/>
            <person name="Ma L."/>
            <person name="Zhao Y."/>
            <person name="Jiang S."/>
        </authorList>
    </citation>
    <scope>NUCLEOTIDE SEQUENCE [LARGE SCALE GENOMIC DNA]</scope>
    <source>
        <strain evidence="1">S2</strain>
        <tissue evidence="1">Leaf</tissue>
    </source>
</reference>
<reference evidence="1 2" key="1">
    <citation type="submission" date="2019-09" db="EMBL/GenBank/DDBJ databases">
        <authorList>
            <person name="Ou C."/>
        </authorList>
    </citation>
    <scope>NUCLEOTIDE SEQUENCE [LARGE SCALE GENOMIC DNA]</scope>
    <source>
        <strain evidence="1">S2</strain>
        <tissue evidence="1">Leaf</tissue>
    </source>
</reference>
<organism evidence="1 2">
    <name type="scientific">Pyrus ussuriensis x Pyrus communis</name>
    <dbReference type="NCBI Taxonomy" id="2448454"/>
    <lineage>
        <taxon>Eukaryota</taxon>
        <taxon>Viridiplantae</taxon>
        <taxon>Streptophyta</taxon>
        <taxon>Embryophyta</taxon>
        <taxon>Tracheophyta</taxon>
        <taxon>Spermatophyta</taxon>
        <taxon>Magnoliopsida</taxon>
        <taxon>eudicotyledons</taxon>
        <taxon>Gunneridae</taxon>
        <taxon>Pentapetalae</taxon>
        <taxon>rosids</taxon>
        <taxon>fabids</taxon>
        <taxon>Rosales</taxon>
        <taxon>Rosaceae</taxon>
        <taxon>Amygdaloideae</taxon>
        <taxon>Maleae</taxon>
        <taxon>Pyrus</taxon>
    </lineage>
</organism>
<dbReference type="AlphaFoldDB" id="A0A5N5GRW3"/>
<dbReference type="EMBL" id="SMOL01000402">
    <property type="protein sequence ID" value="KAB2616392.1"/>
    <property type="molecule type" value="Genomic_DNA"/>
</dbReference>
<sequence>MVNNIRTGNADPGTTLGRTGFSFSVHHGLSSPSAMASCNAAPDTMTCFDKFVRSCWPEDMEDESIGMVLPSASGFKSPLHIEAIALHHGMQMVADLGAAAVEVESDSTLALAALRQKEQDYCVFGLIYFMMARLRYNAIVHCACERDGRPTRLRIETLQSHSQHRRSSYSLTAPEEDAVEKRMILLYQILMENGLEQAFMFRNFLDTSKSKIQRKVRIITVCSSLNKRRAENMKGKD</sequence>
<gene>
    <name evidence="1" type="ORF">D8674_022980</name>
</gene>
<reference evidence="2" key="2">
    <citation type="submission" date="2019-10" db="EMBL/GenBank/DDBJ databases">
        <title>A de novo genome assembly of a pear dwarfing rootstock.</title>
        <authorList>
            <person name="Wang F."/>
            <person name="Wang J."/>
            <person name="Li S."/>
            <person name="Zhang Y."/>
            <person name="Fang M."/>
            <person name="Ma L."/>
            <person name="Zhao Y."/>
            <person name="Jiang S."/>
        </authorList>
    </citation>
    <scope>NUCLEOTIDE SEQUENCE [LARGE SCALE GENOMIC DNA]</scope>
</reference>
<comment type="caution">
    <text evidence="1">The sequence shown here is derived from an EMBL/GenBank/DDBJ whole genome shotgun (WGS) entry which is preliminary data.</text>
</comment>
<proteinExistence type="predicted"/>